<organism evidence="2 3">
    <name type="scientific">Pseudomonas moraviensis</name>
    <dbReference type="NCBI Taxonomy" id="321662"/>
    <lineage>
        <taxon>Bacteria</taxon>
        <taxon>Pseudomonadati</taxon>
        <taxon>Pseudomonadota</taxon>
        <taxon>Gammaproteobacteria</taxon>
        <taxon>Pseudomonadales</taxon>
        <taxon>Pseudomonadaceae</taxon>
        <taxon>Pseudomonas</taxon>
    </lineage>
</organism>
<dbReference type="EMBL" id="MOCA01000001">
    <property type="protein sequence ID" value="ROO02975.1"/>
    <property type="molecule type" value="Genomic_DNA"/>
</dbReference>
<dbReference type="RefSeq" id="WP_259740477.1">
    <property type="nucleotide sequence ID" value="NZ_MOCA01000001.1"/>
</dbReference>
<evidence type="ECO:0000256" key="1">
    <source>
        <dbReference type="SAM" id="SignalP"/>
    </source>
</evidence>
<reference evidence="2 3" key="1">
    <citation type="submission" date="2016-10" db="EMBL/GenBank/DDBJ databases">
        <title>Comparative genome analysis of multiple Pseudomonas spp. focuses on biocontrol and plant growth promoting traits.</title>
        <authorList>
            <person name="Tao X.-Y."/>
            <person name="Taylor C.G."/>
        </authorList>
    </citation>
    <scope>NUCLEOTIDE SEQUENCE [LARGE SCALE GENOMIC DNA]</scope>
    <source>
        <strain evidence="2 3">36B3</strain>
    </source>
</reference>
<gene>
    <name evidence="2" type="ORF">BK674_01265</name>
</gene>
<dbReference type="Proteomes" id="UP000284207">
    <property type="component" value="Unassembled WGS sequence"/>
</dbReference>
<evidence type="ECO:0008006" key="4">
    <source>
        <dbReference type="Google" id="ProtNLM"/>
    </source>
</evidence>
<comment type="caution">
    <text evidence="2">The sequence shown here is derived from an EMBL/GenBank/DDBJ whole genome shotgun (WGS) entry which is preliminary data.</text>
</comment>
<proteinExistence type="predicted"/>
<dbReference type="AlphaFoldDB" id="A0A423NXN4"/>
<keyword evidence="1" id="KW-0732">Signal</keyword>
<protein>
    <recommendedName>
        <fullName evidence="4">DUF1311 domain-containing protein</fullName>
    </recommendedName>
</protein>
<accession>A0A423NXN4</accession>
<sequence>MNIMNRFVLTLLAVLLPVSAAYAQDDCSHVTSSLEMVPCSEAAKKAANAQLNVSYKHLMTRLESDYRIDPALRKKWSISGLSHFSFL</sequence>
<feature type="chain" id="PRO_5019027870" description="DUF1311 domain-containing protein" evidence="1">
    <location>
        <begin position="24"/>
        <end position="87"/>
    </location>
</feature>
<name>A0A423NXN4_9PSED</name>
<dbReference type="Gene3D" id="1.20.1270.180">
    <property type="match status" value="1"/>
</dbReference>
<feature type="signal peptide" evidence="1">
    <location>
        <begin position="1"/>
        <end position="23"/>
    </location>
</feature>
<evidence type="ECO:0000313" key="2">
    <source>
        <dbReference type="EMBL" id="ROO02975.1"/>
    </source>
</evidence>
<evidence type="ECO:0000313" key="3">
    <source>
        <dbReference type="Proteomes" id="UP000284207"/>
    </source>
</evidence>